<evidence type="ECO:0000313" key="3">
    <source>
        <dbReference type="EMBL" id="TMP78871.1"/>
    </source>
</evidence>
<feature type="coiled-coil region" evidence="1">
    <location>
        <begin position="241"/>
        <end position="268"/>
    </location>
</feature>
<gene>
    <name evidence="3" type="ORF">CWB73_15225</name>
</gene>
<dbReference type="RefSeq" id="WP_138568409.1">
    <property type="nucleotide sequence ID" value="NZ_PNCM01000034.1"/>
</dbReference>
<reference evidence="4" key="2">
    <citation type="submission" date="2019-06" db="EMBL/GenBank/DDBJ databases">
        <title>Co-occurence of chitin degradation, pigmentation and bioactivity in marine Pseudoalteromonas.</title>
        <authorList>
            <person name="Sonnenschein E.C."/>
            <person name="Bech P.K."/>
        </authorList>
    </citation>
    <scope>NUCLEOTIDE SEQUENCE [LARGE SCALE GENOMIC DNA]</scope>
    <source>
        <strain evidence="4">S1189</strain>
    </source>
</reference>
<evidence type="ECO:0000256" key="2">
    <source>
        <dbReference type="SAM" id="Phobius"/>
    </source>
</evidence>
<comment type="caution">
    <text evidence="3">The sequence shown here is derived from an EMBL/GenBank/DDBJ whole genome shotgun (WGS) entry which is preliminary data.</text>
</comment>
<dbReference type="OrthoDB" id="6334099at2"/>
<reference evidence="3 4" key="1">
    <citation type="submission" date="2017-12" db="EMBL/GenBank/DDBJ databases">
        <authorList>
            <person name="Paulsen S."/>
            <person name="Gram L.K."/>
        </authorList>
    </citation>
    <scope>NUCLEOTIDE SEQUENCE [LARGE SCALE GENOMIC DNA]</scope>
    <source>
        <strain evidence="3 4">S1189</strain>
    </source>
</reference>
<evidence type="ECO:0000256" key="1">
    <source>
        <dbReference type="SAM" id="Coils"/>
    </source>
</evidence>
<name>A0A5S3YRH9_9GAMM</name>
<protein>
    <submittedName>
        <fullName evidence="3">Uncharacterized protein</fullName>
    </submittedName>
</protein>
<keyword evidence="2" id="KW-1133">Transmembrane helix</keyword>
<dbReference type="AlphaFoldDB" id="A0A5S3YRH9"/>
<keyword evidence="1" id="KW-0175">Coiled coil</keyword>
<feature type="transmembrane region" description="Helical" evidence="2">
    <location>
        <begin position="35"/>
        <end position="53"/>
    </location>
</feature>
<organism evidence="3 4">
    <name type="scientific">Pseudoalteromonas phenolica</name>
    <dbReference type="NCBI Taxonomy" id="161398"/>
    <lineage>
        <taxon>Bacteria</taxon>
        <taxon>Pseudomonadati</taxon>
        <taxon>Pseudomonadota</taxon>
        <taxon>Gammaproteobacteria</taxon>
        <taxon>Alteromonadales</taxon>
        <taxon>Pseudoalteromonadaceae</taxon>
        <taxon>Pseudoalteromonas</taxon>
    </lineage>
</organism>
<dbReference type="EMBL" id="PNCM01000034">
    <property type="protein sequence ID" value="TMP78871.1"/>
    <property type="molecule type" value="Genomic_DNA"/>
</dbReference>
<keyword evidence="2" id="KW-0472">Membrane</keyword>
<evidence type="ECO:0000313" key="4">
    <source>
        <dbReference type="Proteomes" id="UP000307362"/>
    </source>
</evidence>
<feature type="transmembrane region" description="Helical" evidence="2">
    <location>
        <begin position="6"/>
        <end position="23"/>
    </location>
</feature>
<keyword evidence="2" id="KW-0812">Transmembrane</keyword>
<dbReference type="Proteomes" id="UP000307362">
    <property type="component" value="Unassembled WGS sequence"/>
</dbReference>
<proteinExistence type="predicted"/>
<accession>A0A5S3YRH9</accession>
<feature type="transmembrane region" description="Helical" evidence="2">
    <location>
        <begin position="73"/>
        <end position="90"/>
    </location>
</feature>
<sequence length="303" mass="35246">MNLFFSLIGFTALLFVAFFSKNLREKSEIKPSVRFYKYLFAFIIGVIVILFTINFKIDLTNDDLNSWVNVATYYNNILTPVLFITSIILLNKTLFETREMNSLVKNSDEQSFALDITRNRIKQINAILEKPVNQTLINNGIASFIRFVRVKKSENKLHDFQSSDNTHEFENMRYSDILKFIEEIKVIDVVIAIIIIRDIEFESNIFLNEKFMQSNIVYFIAQNIVHLLESETDKSNKSLGLKAHSRELVALRKLFMNLENTNSEIENDDFRKSLEVEIEVGIDTNCLAALKYINNDYPMRIGC</sequence>